<dbReference type="EMBL" id="CACQ02000483">
    <property type="protein sequence ID" value="CCF32624.1"/>
    <property type="molecule type" value="Genomic_DNA"/>
</dbReference>
<evidence type="ECO:0000313" key="2">
    <source>
        <dbReference type="Proteomes" id="UP000007174"/>
    </source>
</evidence>
<dbReference type="Proteomes" id="UP000007174">
    <property type="component" value="Unassembled WGS sequence"/>
</dbReference>
<accession>H1UXC3</accession>
<reference evidence="2" key="1">
    <citation type="journal article" date="2012" name="Nat. Genet.">
        <title>Lifestyle transitions in plant pathogenic Colletotrichum fungi deciphered by genome and transcriptome analyses.</title>
        <authorList>
            <person name="O'Connell R.J."/>
            <person name="Thon M.R."/>
            <person name="Hacquard S."/>
            <person name="Amyotte S.G."/>
            <person name="Kleemann J."/>
            <person name="Torres M.F."/>
            <person name="Damm U."/>
            <person name="Buiate E.A."/>
            <person name="Epstein L."/>
            <person name="Alkan N."/>
            <person name="Altmueller J."/>
            <person name="Alvarado-Balderrama L."/>
            <person name="Bauser C.A."/>
            <person name="Becker C."/>
            <person name="Birren B.W."/>
            <person name="Chen Z."/>
            <person name="Choi J."/>
            <person name="Crouch J.A."/>
            <person name="Duvick J.P."/>
            <person name="Farman M.A."/>
            <person name="Gan P."/>
            <person name="Heiman D."/>
            <person name="Henrissat B."/>
            <person name="Howard R.J."/>
            <person name="Kabbage M."/>
            <person name="Koch C."/>
            <person name="Kracher B."/>
            <person name="Kubo Y."/>
            <person name="Law A.D."/>
            <person name="Lebrun M.-H."/>
            <person name="Lee Y.-H."/>
            <person name="Miyara I."/>
            <person name="Moore N."/>
            <person name="Neumann U."/>
            <person name="Nordstroem K."/>
            <person name="Panaccione D.G."/>
            <person name="Panstruga R."/>
            <person name="Place M."/>
            <person name="Proctor R.H."/>
            <person name="Prusky D."/>
            <person name="Rech G."/>
            <person name="Reinhardt R."/>
            <person name="Rollins J.A."/>
            <person name="Rounsley S."/>
            <person name="Schardl C.L."/>
            <person name="Schwartz D.C."/>
            <person name="Shenoy N."/>
            <person name="Shirasu K."/>
            <person name="Sikhakolli U.R."/>
            <person name="Stueber K."/>
            <person name="Sukno S.A."/>
            <person name="Sweigard J.A."/>
            <person name="Takano Y."/>
            <person name="Takahara H."/>
            <person name="Trail F."/>
            <person name="van der Does H.C."/>
            <person name="Voll L.M."/>
            <person name="Will I."/>
            <person name="Young S."/>
            <person name="Zeng Q."/>
            <person name="Zhang J."/>
            <person name="Zhou S."/>
            <person name="Dickman M.B."/>
            <person name="Schulze-Lefert P."/>
            <person name="Ver Loren van Themaat E."/>
            <person name="Ma L.-J."/>
            <person name="Vaillancourt L.J."/>
        </authorList>
    </citation>
    <scope>NUCLEOTIDE SEQUENCE [LARGE SCALE GENOMIC DNA]</scope>
    <source>
        <strain evidence="2">IMI 349063</strain>
    </source>
</reference>
<evidence type="ECO:0000313" key="1">
    <source>
        <dbReference type="EMBL" id="CCF32624.1"/>
    </source>
</evidence>
<gene>
    <name evidence="1" type="ORF">CH063_04971</name>
</gene>
<organism evidence="1 2">
    <name type="scientific">Colletotrichum higginsianum (strain IMI 349063)</name>
    <name type="common">Crucifer anthracnose fungus</name>
    <dbReference type="NCBI Taxonomy" id="759273"/>
    <lineage>
        <taxon>Eukaryota</taxon>
        <taxon>Fungi</taxon>
        <taxon>Dikarya</taxon>
        <taxon>Ascomycota</taxon>
        <taxon>Pezizomycotina</taxon>
        <taxon>Sordariomycetes</taxon>
        <taxon>Hypocreomycetidae</taxon>
        <taxon>Glomerellales</taxon>
        <taxon>Glomerellaceae</taxon>
        <taxon>Colletotrichum</taxon>
        <taxon>Colletotrichum destructivum species complex</taxon>
    </lineage>
</organism>
<name>H1UXC3_COLHI</name>
<dbReference type="HOGENOM" id="CLU_1468063_0_0_1"/>
<protein>
    <submittedName>
        <fullName evidence="1">Uncharacterized protein</fullName>
    </submittedName>
</protein>
<proteinExistence type="predicted"/>
<sequence length="184" mass="20459">MQSEARKDEAKLIKNFPPKLRTQRPDDTPYSLTRHRTDYWRCFLSLSLRFGTVYQDNSLTLYNTPTTIGTLLALRSWMVGRMGFPCHCACTIGTHEAAIGIAACNHDEILIPIPFPAASHAVTPCYLAAALFCLPTTDYTSGAGSTRTRKHVTEHAVANWDGKWTTEHCVRDADTDLVVASKKS</sequence>
<dbReference type="AlphaFoldDB" id="H1UXC3"/>